<name>A0A835B6S1_9POAL</name>
<dbReference type="Proteomes" id="UP000636709">
    <property type="component" value="Unassembled WGS sequence"/>
</dbReference>
<organism evidence="1 2">
    <name type="scientific">Digitaria exilis</name>
    <dbReference type="NCBI Taxonomy" id="1010633"/>
    <lineage>
        <taxon>Eukaryota</taxon>
        <taxon>Viridiplantae</taxon>
        <taxon>Streptophyta</taxon>
        <taxon>Embryophyta</taxon>
        <taxon>Tracheophyta</taxon>
        <taxon>Spermatophyta</taxon>
        <taxon>Magnoliopsida</taxon>
        <taxon>Liliopsida</taxon>
        <taxon>Poales</taxon>
        <taxon>Poaceae</taxon>
        <taxon>PACMAD clade</taxon>
        <taxon>Panicoideae</taxon>
        <taxon>Panicodae</taxon>
        <taxon>Paniceae</taxon>
        <taxon>Anthephorinae</taxon>
        <taxon>Digitaria</taxon>
    </lineage>
</organism>
<sequence>MIHQSYVNAWDARAGNIVHGCALHREGGYARYLDWLKENTRLKLKVAMVGHQIEDLPSDPEDVFDEYDEVTRKGTQPERGPLQDYIVSYFQVFFIGPLNFYEYFLGCITHCCYY</sequence>
<protein>
    <submittedName>
        <fullName evidence="1">Uncharacterized protein</fullName>
    </submittedName>
</protein>
<dbReference type="AlphaFoldDB" id="A0A835B6S1"/>
<evidence type="ECO:0000313" key="1">
    <source>
        <dbReference type="EMBL" id="KAF8674437.1"/>
    </source>
</evidence>
<dbReference type="OrthoDB" id="715181at2759"/>
<keyword evidence="2" id="KW-1185">Reference proteome</keyword>
<dbReference type="EMBL" id="JACEFO010002197">
    <property type="protein sequence ID" value="KAF8674437.1"/>
    <property type="molecule type" value="Genomic_DNA"/>
</dbReference>
<gene>
    <name evidence="1" type="ORF">HU200_048271</name>
</gene>
<reference evidence="1" key="1">
    <citation type="submission" date="2020-07" db="EMBL/GenBank/DDBJ databases">
        <title>Genome sequence and genetic diversity analysis of an under-domesticated orphan crop, white fonio (Digitaria exilis).</title>
        <authorList>
            <person name="Bennetzen J.L."/>
            <person name="Chen S."/>
            <person name="Ma X."/>
            <person name="Wang X."/>
            <person name="Yssel A.E.J."/>
            <person name="Chaluvadi S.R."/>
            <person name="Johnson M."/>
            <person name="Gangashetty P."/>
            <person name="Hamidou F."/>
            <person name="Sanogo M.D."/>
            <person name="Zwaenepoel A."/>
            <person name="Wallace J."/>
            <person name="Van De Peer Y."/>
            <person name="Van Deynze A."/>
        </authorList>
    </citation>
    <scope>NUCLEOTIDE SEQUENCE</scope>
    <source>
        <tissue evidence="1">Leaves</tissue>
    </source>
</reference>
<accession>A0A835B6S1</accession>
<proteinExistence type="predicted"/>
<comment type="caution">
    <text evidence="1">The sequence shown here is derived from an EMBL/GenBank/DDBJ whole genome shotgun (WGS) entry which is preliminary data.</text>
</comment>
<evidence type="ECO:0000313" key="2">
    <source>
        <dbReference type="Proteomes" id="UP000636709"/>
    </source>
</evidence>